<reference evidence="4 5" key="1">
    <citation type="submission" date="2024-02" db="EMBL/GenBank/DDBJ databases">
        <title>Haloferula sargassicola NBRC 104335.</title>
        <authorList>
            <person name="Ichikawa N."/>
            <person name="Katano-Makiyama Y."/>
            <person name="Hidaka K."/>
        </authorList>
    </citation>
    <scope>NUCLEOTIDE SEQUENCE [LARGE SCALE GENOMIC DNA]</scope>
    <source>
        <strain evidence="4 5">NBRC 104335</strain>
    </source>
</reference>
<proteinExistence type="predicted"/>
<feature type="region of interest" description="Disordered" evidence="1">
    <location>
        <begin position="209"/>
        <end position="229"/>
    </location>
</feature>
<gene>
    <name evidence="4" type="ORF">Hsar01_02798</name>
</gene>
<evidence type="ECO:0000313" key="4">
    <source>
        <dbReference type="EMBL" id="GAA5483564.1"/>
    </source>
</evidence>
<feature type="signal peptide" evidence="2">
    <location>
        <begin position="1"/>
        <end position="18"/>
    </location>
</feature>
<comment type="caution">
    <text evidence="4">The sequence shown here is derived from an EMBL/GenBank/DDBJ whole genome shotgun (WGS) entry which is preliminary data.</text>
</comment>
<dbReference type="Proteomes" id="UP001476282">
    <property type="component" value="Unassembled WGS sequence"/>
</dbReference>
<dbReference type="InterPro" id="IPR039564">
    <property type="entry name" value="Peptidase_C39-like"/>
</dbReference>
<feature type="domain" description="Peptidase C39-like" evidence="3">
    <location>
        <begin position="243"/>
        <end position="399"/>
    </location>
</feature>
<dbReference type="EMBL" id="BAABRI010000015">
    <property type="protein sequence ID" value="GAA5483564.1"/>
    <property type="molecule type" value="Genomic_DNA"/>
</dbReference>
<evidence type="ECO:0000259" key="3">
    <source>
        <dbReference type="Pfam" id="PF13529"/>
    </source>
</evidence>
<evidence type="ECO:0000256" key="1">
    <source>
        <dbReference type="SAM" id="MobiDB-lite"/>
    </source>
</evidence>
<name>A0ABP9UQG1_9BACT</name>
<sequence length="428" mass="48117">MRCLLVFLLAALPVFSQAVWKETGVEVSFDPLLDIPASFEIDQDKFETIFACPEIPGGTEEEESDGDENPFCFSWMTQDRDRAVFMKWPLGRKTKFLMFGGEVPCEEVTVDFNEGKVSGVSISIYNRADSKDVGVEEFQQRFLNTGKEMKQRISGRAMSRKPDAKQGLLTEGWSWFDRQSMAVLERNPEAAQGSLEFLRLRLAPRGASGPIANSVRSGNDSRVRKSDLPDHVTHQGGDVWIRDIPMVDQGPKGYCVVASIQRLFEHYGIPCDQHQIAEMAESDARAGTSSLAVMKLLGTIDYRFKTRFDVLGIEFTSGRLYSVKVRSGDRFDPGSEFDEKDFEKQLVRHIDAGIPLLWSLQLGHFPEEPPISEQAVGGHMRLIIGYNLDEKKVIFSDSWGAGHEKKKMKMHDAFRATTGIFTITPTIN</sequence>
<dbReference type="Gene3D" id="3.90.70.10">
    <property type="entry name" value="Cysteine proteinases"/>
    <property type="match status" value="1"/>
</dbReference>
<organism evidence="4 5">
    <name type="scientific">Haloferula sargassicola</name>
    <dbReference type="NCBI Taxonomy" id="490096"/>
    <lineage>
        <taxon>Bacteria</taxon>
        <taxon>Pseudomonadati</taxon>
        <taxon>Verrucomicrobiota</taxon>
        <taxon>Verrucomicrobiia</taxon>
        <taxon>Verrucomicrobiales</taxon>
        <taxon>Verrucomicrobiaceae</taxon>
        <taxon>Haloferula</taxon>
    </lineage>
</organism>
<dbReference type="RefSeq" id="WP_353567674.1">
    <property type="nucleotide sequence ID" value="NZ_BAABRI010000015.1"/>
</dbReference>
<feature type="chain" id="PRO_5045044948" description="Peptidase C39-like domain-containing protein" evidence="2">
    <location>
        <begin position="19"/>
        <end position="428"/>
    </location>
</feature>
<evidence type="ECO:0000313" key="5">
    <source>
        <dbReference type="Proteomes" id="UP001476282"/>
    </source>
</evidence>
<dbReference type="Pfam" id="PF13529">
    <property type="entry name" value="Peptidase_C39_2"/>
    <property type="match status" value="1"/>
</dbReference>
<keyword evidence="5" id="KW-1185">Reference proteome</keyword>
<protein>
    <recommendedName>
        <fullName evidence="3">Peptidase C39-like domain-containing protein</fullName>
    </recommendedName>
</protein>
<accession>A0ABP9UQG1</accession>
<keyword evidence="2" id="KW-0732">Signal</keyword>
<evidence type="ECO:0000256" key="2">
    <source>
        <dbReference type="SAM" id="SignalP"/>
    </source>
</evidence>
<feature type="compositionally biased region" description="Basic and acidic residues" evidence="1">
    <location>
        <begin position="219"/>
        <end position="229"/>
    </location>
</feature>